<dbReference type="AlphaFoldDB" id="A0A0E9SGY1"/>
<reference evidence="1" key="2">
    <citation type="journal article" date="2015" name="Fish Shellfish Immunol.">
        <title>Early steps in the European eel (Anguilla anguilla)-Vibrio vulnificus interaction in the gills: Role of the RtxA13 toxin.</title>
        <authorList>
            <person name="Callol A."/>
            <person name="Pajuelo D."/>
            <person name="Ebbesson L."/>
            <person name="Teles M."/>
            <person name="MacKenzie S."/>
            <person name="Amaro C."/>
        </authorList>
    </citation>
    <scope>NUCLEOTIDE SEQUENCE</scope>
</reference>
<evidence type="ECO:0000313" key="1">
    <source>
        <dbReference type="EMBL" id="JAH40512.1"/>
    </source>
</evidence>
<accession>A0A0E9SGY1</accession>
<reference evidence="1" key="1">
    <citation type="submission" date="2014-11" db="EMBL/GenBank/DDBJ databases">
        <authorList>
            <person name="Amaro Gonzalez C."/>
        </authorList>
    </citation>
    <scope>NUCLEOTIDE SEQUENCE</scope>
</reference>
<proteinExistence type="predicted"/>
<dbReference type="EMBL" id="GBXM01068065">
    <property type="protein sequence ID" value="JAH40512.1"/>
    <property type="molecule type" value="Transcribed_RNA"/>
</dbReference>
<organism evidence="1">
    <name type="scientific">Anguilla anguilla</name>
    <name type="common">European freshwater eel</name>
    <name type="synonym">Muraena anguilla</name>
    <dbReference type="NCBI Taxonomy" id="7936"/>
    <lineage>
        <taxon>Eukaryota</taxon>
        <taxon>Metazoa</taxon>
        <taxon>Chordata</taxon>
        <taxon>Craniata</taxon>
        <taxon>Vertebrata</taxon>
        <taxon>Euteleostomi</taxon>
        <taxon>Actinopterygii</taxon>
        <taxon>Neopterygii</taxon>
        <taxon>Teleostei</taxon>
        <taxon>Anguilliformes</taxon>
        <taxon>Anguillidae</taxon>
        <taxon>Anguilla</taxon>
    </lineage>
</organism>
<protein>
    <submittedName>
        <fullName evidence="1">Uncharacterized protein</fullName>
    </submittedName>
</protein>
<sequence length="17" mass="2139">MVKTGRHKHRSIFRAKW</sequence>
<name>A0A0E9SGY1_ANGAN</name>